<feature type="transmembrane region" description="Helical" evidence="13">
    <location>
        <begin position="165"/>
        <end position="184"/>
    </location>
</feature>
<keyword evidence="15" id="KW-1185">Reference proteome</keyword>
<feature type="transmembrane region" description="Helical" evidence="13">
    <location>
        <begin position="239"/>
        <end position="257"/>
    </location>
</feature>
<feature type="transmembrane region" description="Helical" evidence="13">
    <location>
        <begin position="323"/>
        <end position="342"/>
    </location>
</feature>
<evidence type="ECO:0000313" key="14">
    <source>
        <dbReference type="EMBL" id="MBT9310976.1"/>
    </source>
</evidence>
<name>A0ABS5XZH5_9CYAN</name>
<dbReference type="PANTHER" id="PTHR43298:SF2">
    <property type="entry name" value="FMN_FAD EXPORTER YEEO-RELATED"/>
    <property type="match status" value="1"/>
</dbReference>
<evidence type="ECO:0000256" key="13">
    <source>
        <dbReference type="SAM" id="Phobius"/>
    </source>
</evidence>
<dbReference type="EMBL" id="JADOER010000003">
    <property type="protein sequence ID" value="MBT9310976.1"/>
    <property type="molecule type" value="Genomic_DNA"/>
</dbReference>
<evidence type="ECO:0000256" key="1">
    <source>
        <dbReference type="ARBA" id="ARBA00003408"/>
    </source>
</evidence>
<evidence type="ECO:0000256" key="7">
    <source>
        <dbReference type="ARBA" id="ARBA00022475"/>
    </source>
</evidence>
<feature type="transmembrane region" description="Helical" evidence="13">
    <location>
        <begin position="49"/>
        <end position="72"/>
    </location>
</feature>
<evidence type="ECO:0000256" key="4">
    <source>
        <dbReference type="ARBA" id="ARBA00020268"/>
    </source>
</evidence>
<evidence type="ECO:0000256" key="12">
    <source>
        <dbReference type="ARBA" id="ARBA00031636"/>
    </source>
</evidence>
<dbReference type="NCBIfam" id="TIGR00797">
    <property type="entry name" value="matE"/>
    <property type="match status" value="1"/>
</dbReference>
<evidence type="ECO:0000256" key="8">
    <source>
        <dbReference type="ARBA" id="ARBA00022692"/>
    </source>
</evidence>
<dbReference type="Pfam" id="PF01554">
    <property type="entry name" value="MatE"/>
    <property type="match status" value="2"/>
</dbReference>
<feature type="transmembrane region" description="Helical" evidence="13">
    <location>
        <begin position="277"/>
        <end position="302"/>
    </location>
</feature>
<keyword evidence="6" id="KW-0050">Antiport</keyword>
<dbReference type="InterPro" id="IPR050222">
    <property type="entry name" value="MATE_MdtK"/>
</dbReference>
<comment type="subcellular location">
    <subcellularLocation>
        <location evidence="2">Cell membrane</location>
        <topology evidence="2">Multi-pass membrane protein</topology>
    </subcellularLocation>
</comment>
<dbReference type="InterPro" id="IPR048279">
    <property type="entry name" value="MdtK-like"/>
</dbReference>
<evidence type="ECO:0000256" key="6">
    <source>
        <dbReference type="ARBA" id="ARBA00022449"/>
    </source>
</evidence>
<dbReference type="InterPro" id="IPR002528">
    <property type="entry name" value="MATE_fam"/>
</dbReference>
<gene>
    <name evidence="14" type="ORF">IXB28_02050</name>
</gene>
<feature type="transmembrane region" description="Helical" evidence="13">
    <location>
        <begin position="427"/>
        <end position="444"/>
    </location>
</feature>
<evidence type="ECO:0000256" key="5">
    <source>
        <dbReference type="ARBA" id="ARBA00022448"/>
    </source>
</evidence>
<keyword evidence="11 13" id="KW-0472">Membrane</keyword>
<dbReference type="Proteomes" id="UP001196661">
    <property type="component" value="Unassembled WGS sequence"/>
</dbReference>
<proteinExistence type="inferred from homology"/>
<protein>
    <recommendedName>
        <fullName evidence="4">Probable multidrug resistance protein NorM</fullName>
    </recommendedName>
    <alternativeName>
        <fullName evidence="12">Multidrug-efflux transporter</fullName>
    </alternativeName>
</protein>
<keyword evidence="9 13" id="KW-1133">Transmembrane helix</keyword>
<keyword evidence="8 13" id="KW-0812">Transmembrane</keyword>
<keyword evidence="7" id="KW-1003">Cell membrane</keyword>
<comment type="similarity">
    <text evidence="3">Belongs to the multi antimicrobial extrusion (MATE) (TC 2.A.66.1) family.</text>
</comment>
<feature type="transmembrane region" description="Helical" evidence="13">
    <location>
        <begin position="135"/>
        <end position="153"/>
    </location>
</feature>
<comment type="caution">
    <text evidence="14">The sequence shown here is derived from an EMBL/GenBank/DDBJ whole genome shotgun (WGS) entry which is preliminary data.</text>
</comment>
<keyword evidence="5" id="KW-0813">Transport</keyword>
<dbReference type="PIRSF" id="PIRSF006603">
    <property type="entry name" value="DinF"/>
    <property type="match status" value="1"/>
</dbReference>
<feature type="transmembrane region" description="Helical" evidence="13">
    <location>
        <begin position="99"/>
        <end position="123"/>
    </location>
</feature>
<keyword evidence="10" id="KW-0406">Ion transport</keyword>
<sequence>MVSLFLLKSPLWTEAKASLRLALPLMLIQLSEGAVNFVDTVMMGGLGSSTLAAGGLGATAFWMLFFLCAGLLEMTGAIAAEAHGAQDPYRVSRINVQGLWLSFAVSMPLMVLMWHLDIVFRLFGQNPAIIDGAMAYLRAILWGLPAALGGFVFKEILTALSRPGLVVALMVLSLPLNVILNYGLANGQWGLPQLGLAGIGWASTLVFWFSFSAAVVCLKRQPSLRRLGLLRRWWRCDRAILQEIIHLGWPLCVDYGTETGAFTAAALLMGLWSTELLAAHRIVMTTTELLLMFSWGFAYAAAMRTGHKIGANDPRAARRVAQANLLMNLLLVVILSIPLWVLPQTIAGFYLDVSLPDNRETVEIAANLFKVGVVFQISQGIRLISAGTLQGLKDTHLLATVDVVVHWGLGVGLGYVVGQVLGLQGMGLWWCLALGQVVAAIVLTRRFQHLIAARISG</sequence>
<dbReference type="PANTHER" id="PTHR43298">
    <property type="entry name" value="MULTIDRUG RESISTANCE PROTEIN NORM-RELATED"/>
    <property type="match status" value="1"/>
</dbReference>
<dbReference type="RefSeq" id="WP_215616887.1">
    <property type="nucleotide sequence ID" value="NZ_JADOER010000003.1"/>
</dbReference>
<dbReference type="CDD" id="cd13131">
    <property type="entry name" value="MATE_NorM_like"/>
    <property type="match status" value="1"/>
</dbReference>
<evidence type="ECO:0000256" key="9">
    <source>
        <dbReference type="ARBA" id="ARBA00022989"/>
    </source>
</evidence>
<feature type="transmembrane region" description="Helical" evidence="13">
    <location>
        <begin position="196"/>
        <end position="218"/>
    </location>
</feature>
<reference evidence="14 15" key="1">
    <citation type="journal article" date="2021" name="Mar. Drugs">
        <title>Genome Reduction and Secondary Metabolism of the Marine Sponge-Associated Cyanobacterium Leptothoe.</title>
        <authorList>
            <person name="Konstantinou D."/>
            <person name="Popin R.V."/>
            <person name="Fewer D.P."/>
            <person name="Sivonen K."/>
            <person name="Gkelis S."/>
        </authorList>
    </citation>
    <scope>NUCLEOTIDE SEQUENCE [LARGE SCALE GENOMIC DNA]</scope>
    <source>
        <strain evidence="14 15">TAU-MAC 1615</strain>
    </source>
</reference>
<comment type="function">
    <text evidence="1">Multidrug efflux pump.</text>
</comment>
<evidence type="ECO:0000256" key="11">
    <source>
        <dbReference type="ARBA" id="ARBA00023136"/>
    </source>
</evidence>
<accession>A0ABS5XZH5</accession>
<evidence type="ECO:0000313" key="15">
    <source>
        <dbReference type="Proteomes" id="UP001196661"/>
    </source>
</evidence>
<evidence type="ECO:0000256" key="2">
    <source>
        <dbReference type="ARBA" id="ARBA00004651"/>
    </source>
</evidence>
<evidence type="ECO:0000256" key="3">
    <source>
        <dbReference type="ARBA" id="ARBA00010199"/>
    </source>
</evidence>
<evidence type="ECO:0000256" key="10">
    <source>
        <dbReference type="ARBA" id="ARBA00023065"/>
    </source>
</evidence>
<organism evidence="14 15">
    <name type="scientific">Leptothoe kymatousa TAU-MAC 1615</name>
    <dbReference type="NCBI Taxonomy" id="2364775"/>
    <lineage>
        <taxon>Bacteria</taxon>
        <taxon>Bacillati</taxon>
        <taxon>Cyanobacteriota</taxon>
        <taxon>Cyanophyceae</taxon>
        <taxon>Nodosilineales</taxon>
        <taxon>Cymatolegaceae</taxon>
        <taxon>Leptothoe</taxon>
        <taxon>Leptothoe kymatousa</taxon>
    </lineage>
</organism>